<dbReference type="Gene3D" id="3.40.50.10680">
    <property type="entry name" value="CofD-like domains"/>
    <property type="match status" value="1"/>
</dbReference>
<dbReference type="SUPFAM" id="SSF142338">
    <property type="entry name" value="CofD-like"/>
    <property type="match status" value="1"/>
</dbReference>
<name>B8DP02_NITV9</name>
<feature type="region of interest" description="Disordered" evidence="1">
    <location>
        <begin position="261"/>
        <end position="291"/>
    </location>
</feature>
<dbReference type="AlphaFoldDB" id="B8DP02"/>
<gene>
    <name evidence="2" type="ordered locus">DvMF_0878</name>
</gene>
<dbReference type="PANTHER" id="PTHR31240">
    <property type="entry name" value="MATERNAL EFFECT EMBRYO ARREST 18"/>
    <property type="match status" value="1"/>
</dbReference>
<dbReference type="InterPro" id="IPR002882">
    <property type="entry name" value="CofD"/>
</dbReference>
<evidence type="ECO:0008006" key="3">
    <source>
        <dbReference type="Google" id="ProtNLM"/>
    </source>
</evidence>
<dbReference type="OrthoDB" id="9783842at2"/>
<dbReference type="HOGENOM" id="CLU_044041_0_1_7"/>
<dbReference type="GO" id="GO:0043743">
    <property type="term" value="F:LPPG:FO 2-phospho-L-lactate transferase activity"/>
    <property type="evidence" value="ECO:0007669"/>
    <property type="project" value="InterPro"/>
</dbReference>
<dbReference type="STRING" id="883.DvMF_0878"/>
<feature type="compositionally biased region" description="Low complexity" evidence="1">
    <location>
        <begin position="278"/>
        <end position="287"/>
    </location>
</feature>
<dbReference type="EMBL" id="CP001197">
    <property type="protein sequence ID" value="ACL07834.1"/>
    <property type="molecule type" value="Genomic_DNA"/>
</dbReference>
<dbReference type="KEGG" id="dvm:DvMF_0878"/>
<dbReference type="InterPro" id="IPR038136">
    <property type="entry name" value="CofD-like_dom_sf"/>
</dbReference>
<organism evidence="2">
    <name type="scientific">Nitratidesulfovibrio vulgaris (strain DSM 19637 / Miyazaki F)</name>
    <name type="common">Desulfovibrio vulgaris</name>
    <dbReference type="NCBI Taxonomy" id="883"/>
    <lineage>
        <taxon>Bacteria</taxon>
        <taxon>Pseudomonadati</taxon>
        <taxon>Thermodesulfobacteriota</taxon>
        <taxon>Desulfovibrionia</taxon>
        <taxon>Desulfovibrionales</taxon>
        <taxon>Desulfovibrionaceae</taxon>
        <taxon>Nitratidesulfovibrio</taxon>
    </lineage>
</organism>
<sequence length="473" mass="48413">MTISRQTALAGPGDPVAGACQVGSVAGSGPAAHAAAGRGAAGDAAHGPRIVFFTGGTALKSLSHALTGRTHNSVHLVTPFDSGGSTAVLRRYIRMPAVGDLRNRLLALADPAVATPPLVALCDLRLADAGAYDTLMQRLYALASERDPAWRGIDPLVADVLRLHLRWFLEFAPPGFDPHGACLGNLLLAGGYLRHGGGLGPVLHLFTRLLRVRGTVAPIVDDDLHLAAELVDGTVLLGQHRITGKGAPGITAPVRRLFLTRTRPDGDGQGEDGGPNGQNGQNGQTGPVWQVWQDGAGGEERHGAEGGNSAPPVEARVPVSGVAARHIAEADLICFPMGSFYTSVLANLLPEGVGRAVAGAPCPKVYVPNSGTDPEQLGLSVADCAAVLLAALRRDAGADVPAARLLNTVVVDGGNGVYPGGIDHEGLRAQGVDVLDAPVVRALPGGGAQPVTMAGRHDADAVADLLTGLARPQ</sequence>
<evidence type="ECO:0000256" key="1">
    <source>
        <dbReference type="SAM" id="MobiDB-lite"/>
    </source>
</evidence>
<dbReference type="Pfam" id="PF01933">
    <property type="entry name" value="CofD"/>
    <property type="match status" value="1"/>
</dbReference>
<dbReference type="eggNOG" id="COG0391">
    <property type="taxonomic scope" value="Bacteria"/>
</dbReference>
<dbReference type="CDD" id="cd07187">
    <property type="entry name" value="YvcK_like"/>
    <property type="match status" value="1"/>
</dbReference>
<protein>
    <recommendedName>
        <fullName evidence="3">GAK system CofD-like protein</fullName>
    </recommendedName>
</protein>
<proteinExistence type="predicted"/>
<evidence type="ECO:0000313" key="2">
    <source>
        <dbReference type="EMBL" id="ACL07834.1"/>
    </source>
</evidence>
<dbReference type="PANTHER" id="PTHR31240:SF0">
    <property type="entry name" value="MATERNAL EFFECT EMBRYO ARREST 18"/>
    <property type="match status" value="1"/>
</dbReference>
<reference evidence="2" key="1">
    <citation type="submission" date="2008-10" db="EMBL/GenBank/DDBJ databases">
        <title>Complete sequence of Desulfovibrio vulgaris str. 'Miyazaki F'.</title>
        <authorList>
            <person name="Lucas S."/>
            <person name="Copeland A."/>
            <person name="Lapidus A."/>
            <person name="Glavina del Rio T."/>
            <person name="Dalin E."/>
            <person name="Tice H."/>
            <person name="Bruce D."/>
            <person name="Goodwin L."/>
            <person name="Pitluck S."/>
            <person name="Sims D."/>
            <person name="Brettin T."/>
            <person name="Detter J.C."/>
            <person name="Han C."/>
            <person name="Larimer F."/>
            <person name="Land M."/>
            <person name="Hauser L."/>
            <person name="Kyrpides N."/>
            <person name="Mikhailova N."/>
            <person name="Hazen T.C."/>
            <person name="Richardson P."/>
        </authorList>
    </citation>
    <scope>NUCLEOTIDE SEQUENCE</scope>
    <source>
        <strain evidence="2">Miyazaki F</strain>
    </source>
</reference>
<accession>B8DP02</accession>